<dbReference type="Proteomes" id="UP001231362">
    <property type="component" value="Unassembled WGS sequence"/>
</dbReference>
<feature type="transmembrane region" description="Helical" evidence="1">
    <location>
        <begin position="44"/>
        <end position="64"/>
    </location>
</feature>
<feature type="transmembrane region" description="Helical" evidence="1">
    <location>
        <begin position="6"/>
        <end position="23"/>
    </location>
</feature>
<dbReference type="EMBL" id="JAUSTU010000012">
    <property type="protein sequence ID" value="MDQ0156472.1"/>
    <property type="molecule type" value="Genomic_DNA"/>
</dbReference>
<keyword evidence="1" id="KW-0812">Transmembrane</keyword>
<reference evidence="2 3" key="1">
    <citation type="submission" date="2023-07" db="EMBL/GenBank/DDBJ databases">
        <title>Genomic Encyclopedia of Type Strains, Phase IV (KMG-IV): sequencing the most valuable type-strain genomes for metagenomic binning, comparative biology and taxonomic classification.</title>
        <authorList>
            <person name="Goeker M."/>
        </authorList>
    </citation>
    <scope>NUCLEOTIDE SEQUENCE [LARGE SCALE GENOMIC DNA]</scope>
    <source>
        <strain evidence="2 3">DSM 23948</strain>
    </source>
</reference>
<comment type="caution">
    <text evidence="2">The sequence shown here is derived from an EMBL/GenBank/DDBJ whole genome shotgun (WGS) entry which is preliminary data.</text>
</comment>
<sequence>MLVILFIINIILLAYNLYKFIGIKKYLKNDFDEHVLRKMLRRSSFRLTTLLFTLIIIYVLLVIYW</sequence>
<keyword evidence="1" id="KW-1133">Transmembrane helix</keyword>
<keyword evidence="1" id="KW-0472">Membrane</keyword>
<accession>A0ABT9V695</accession>
<organism evidence="2 3">
    <name type="scientific">Anoxybacillus andreesenii</name>
    <dbReference type="NCBI Taxonomy" id="1325932"/>
    <lineage>
        <taxon>Bacteria</taxon>
        <taxon>Bacillati</taxon>
        <taxon>Bacillota</taxon>
        <taxon>Bacilli</taxon>
        <taxon>Bacillales</taxon>
        <taxon>Anoxybacillaceae</taxon>
        <taxon>Anoxybacillus</taxon>
    </lineage>
</organism>
<protein>
    <submittedName>
        <fullName evidence="2">Competence protein ComGC</fullName>
    </submittedName>
</protein>
<evidence type="ECO:0000256" key="1">
    <source>
        <dbReference type="SAM" id="Phobius"/>
    </source>
</evidence>
<name>A0ABT9V695_9BACL</name>
<evidence type="ECO:0000313" key="2">
    <source>
        <dbReference type="EMBL" id="MDQ0156472.1"/>
    </source>
</evidence>
<gene>
    <name evidence="2" type="ORF">J2S07_002792</name>
</gene>
<proteinExistence type="predicted"/>
<evidence type="ECO:0000313" key="3">
    <source>
        <dbReference type="Proteomes" id="UP001231362"/>
    </source>
</evidence>
<keyword evidence="3" id="KW-1185">Reference proteome</keyword>